<evidence type="ECO:0008006" key="17">
    <source>
        <dbReference type="Google" id="ProtNLM"/>
    </source>
</evidence>
<name>A0A7R8X711_9CRUS</name>
<dbReference type="GO" id="GO:0005789">
    <property type="term" value="C:endoplasmic reticulum membrane"/>
    <property type="evidence" value="ECO:0007669"/>
    <property type="project" value="UniProtKB-SubCell"/>
</dbReference>
<dbReference type="Pfam" id="PF03016">
    <property type="entry name" value="Exostosin_GT47"/>
    <property type="match status" value="1"/>
</dbReference>
<keyword evidence="12" id="KW-0325">Glycoprotein</keyword>
<evidence type="ECO:0000256" key="3">
    <source>
        <dbReference type="ARBA" id="ARBA00010271"/>
    </source>
</evidence>
<keyword evidence="7" id="KW-0256">Endoplasmic reticulum</keyword>
<evidence type="ECO:0000256" key="11">
    <source>
        <dbReference type="ARBA" id="ARBA00023157"/>
    </source>
</evidence>
<dbReference type="AlphaFoldDB" id="A0A7R8X711"/>
<accession>A0A7R8X711</accession>
<comment type="similarity">
    <text evidence="3">Belongs to the glycosyltransferase 47 family.</text>
</comment>
<organism evidence="15">
    <name type="scientific">Darwinula stevensoni</name>
    <dbReference type="NCBI Taxonomy" id="69355"/>
    <lineage>
        <taxon>Eukaryota</taxon>
        <taxon>Metazoa</taxon>
        <taxon>Ecdysozoa</taxon>
        <taxon>Arthropoda</taxon>
        <taxon>Crustacea</taxon>
        <taxon>Oligostraca</taxon>
        <taxon>Ostracoda</taxon>
        <taxon>Podocopa</taxon>
        <taxon>Podocopida</taxon>
        <taxon>Darwinulocopina</taxon>
        <taxon>Darwinuloidea</taxon>
        <taxon>Darwinulidae</taxon>
        <taxon>Darwinula</taxon>
    </lineage>
</organism>
<dbReference type="SUPFAM" id="SSF53448">
    <property type="entry name" value="Nucleotide-diphospho-sugar transferases"/>
    <property type="match status" value="1"/>
</dbReference>
<keyword evidence="9" id="KW-1133">Transmembrane helix</keyword>
<keyword evidence="10" id="KW-0472">Membrane</keyword>
<keyword evidence="11" id="KW-1015">Disulfide bond</keyword>
<dbReference type="GO" id="GO:0015012">
    <property type="term" value="P:heparan sulfate proteoglycan biosynthetic process"/>
    <property type="evidence" value="ECO:0007669"/>
    <property type="project" value="UniProtKB-ARBA"/>
</dbReference>
<evidence type="ECO:0000313" key="16">
    <source>
        <dbReference type="Proteomes" id="UP000677054"/>
    </source>
</evidence>
<evidence type="ECO:0000256" key="6">
    <source>
        <dbReference type="ARBA" id="ARBA00022692"/>
    </source>
</evidence>
<protein>
    <recommendedName>
        <fullName evidence="17">Exostosin GT47 domain-containing protein</fullName>
    </recommendedName>
</protein>
<evidence type="ECO:0000259" key="13">
    <source>
        <dbReference type="Pfam" id="PF03016"/>
    </source>
</evidence>
<gene>
    <name evidence="15" type="ORF">DSTB1V02_LOCUS1861</name>
</gene>
<evidence type="ECO:0000256" key="8">
    <source>
        <dbReference type="ARBA" id="ARBA00022968"/>
    </source>
</evidence>
<dbReference type="PANTHER" id="PTHR48261:SF3">
    <property type="entry name" value="EXOSTOSIN GLYCOSYLTRANSFERASE 1"/>
    <property type="match status" value="1"/>
</dbReference>
<keyword evidence="5" id="KW-0808">Transferase</keyword>
<evidence type="ECO:0000259" key="14">
    <source>
        <dbReference type="Pfam" id="PF09258"/>
    </source>
</evidence>
<evidence type="ECO:0000256" key="10">
    <source>
        <dbReference type="ARBA" id="ARBA00023136"/>
    </source>
</evidence>
<dbReference type="EMBL" id="CAJPEV010000190">
    <property type="protein sequence ID" value="CAG0882058.1"/>
    <property type="molecule type" value="Genomic_DNA"/>
</dbReference>
<comment type="pathway">
    <text evidence="2">Protein modification; protein glycosylation.</text>
</comment>
<keyword evidence="6" id="KW-0812">Transmembrane</keyword>
<dbReference type="InterPro" id="IPR004263">
    <property type="entry name" value="Exostosin"/>
</dbReference>
<dbReference type="InterPro" id="IPR015338">
    <property type="entry name" value="GT64_dom"/>
</dbReference>
<feature type="domain" description="Glycosyl transferase 64" evidence="14">
    <location>
        <begin position="492"/>
        <end position="594"/>
    </location>
</feature>
<keyword evidence="8" id="KW-0735">Signal-anchor</keyword>
<comment type="subcellular location">
    <subcellularLocation>
        <location evidence="1">Endoplasmic reticulum membrane</location>
        <topology evidence="1">Single-pass type II membrane protein</topology>
    </subcellularLocation>
</comment>
<evidence type="ECO:0000256" key="12">
    <source>
        <dbReference type="ARBA" id="ARBA00023180"/>
    </source>
</evidence>
<dbReference type="Pfam" id="PF09258">
    <property type="entry name" value="Glyco_transf_64"/>
    <property type="match status" value="1"/>
</dbReference>
<evidence type="ECO:0000256" key="5">
    <source>
        <dbReference type="ARBA" id="ARBA00022679"/>
    </source>
</evidence>
<evidence type="ECO:0000256" key="7">
    <source>
        <dbReference type="ARBA" id="ARBA00022824"/>
    </source>
</evidence>
<feature type="non-terminal residue" evidence="15">
    <location>
        <position position="1"/>
    </location>
</feature>
<evidence type="ECO:0000256" key="2">
    <source>
        <dbReference type="ARBA" id="ARBA00004922"/>
    </source>
</evidence>
<dbReference type="GO" id="GO:0016757">
    <property type="term" value="F:glycosyltransferase activity"/>
    <property type="evidence" value="ECO:0007669"/>
    <property type="project" value="UniProtKB-KW"/>
</dbReference>
<dbReference type="PANTHER" id="PTHR48261">
    <property type="entry name" value="ACETYLGLUCOSAMINYLTRANSFERASE"/>
    <property type="match status" value="1"/>
</dbReference>
<evidence type="ECO:0000313" key="15">
    <source>
        <dbReference type="EMBL" id="CAD7241883.1"/>
    </source>
</evidence>
<sequence>MDSVTMRSKKKHLLVLLSIAFLLFCYFGAHRLKRRERACDLQETLPSYLNPSVPSVIFKSSYSHEIRTTKCDLKECFNFTACLKNGFRVHVYQSSVKPVSDSYQRILNVLRQSSLFTPDPSQACLFILDIDTLDRDILSNDYVTDVPSRLKNLPLWNGGMNHVIFNFFAGTWPDYEEDLGFDTGKAILAKASMSQEAYRVGFDISLPLVHSEHPEKGGEPGLASGMNFPLEKEYIISFKGKRYTHGIGSETRNSLFHLHNGEDIIFVATCRHGKSWKQTKDERCDEDDLEFERQVLLQNSTTCLVPRGRRLGSYRFLEALRAGCIPVVLANSWVLPFSEVINWSQASLILDERDLLQVPQIIRSLSQEKILAMRQQTQFLWERYFSSMESIVMTTLKIIEERIWSHMKQEAVIWNMPPGGIFHQLSVSSFPPICPICETPDLELEEGFTALIYVTTNPASSTVPFFHLLKNVLKSRNLSKVSICPLVLLLLLLERIVVLWCADSVPQRNLFPVVSESLLHILVPPFCSVSARFYPYPILPHGAVFSLDEDASINSDELDFAYQVWRHFPQRIIGYPARSHFWDDAKNSWGYTSKSPWNDPDHFVQRQSCINTFVAVFGYMPLIRSNLRLDPLLFLDDARRPSVFGCAAYLLRL</sequence>
<keyword evidence="4" id="KW-0328">Glycosyltransferase</keyword>
<reference evidence="15" key="1">
    <citation type="submission" date="2020-11" db="EMBL/GenBank/DDBJ databases">
        <authorList>
            <person name="Tran Van P."/>
        </authorList>
    </citation>
    <scope>NUCLEOTIDE SEQUENCE</scope>
</reference>
<evidence type="ECO:0000256" key="1">
    <source>
        <dbReference type="ARBA" id="ARBA00004648"/>
    </source>
</evidence>
<dbReference type="InterPro" id="IPR029044">
    <property type="entry name" value="Nucleotide-diphossugar_trans"/>
</dbReference>
<dbReference type="Proteomes" id="UP000677054">
    <property type="component" value="Unassembled WGS sequence"/>
</dbReference>
<proteinExistence type="inferred from homology"/>
<feature type="domain" description="Exostosin GT47" evidence="13">
    <location>
        <begin position="85"/>
        <end position="365"/>
    </location>
</feature>
<dbReference type="OrthoDB" id="1924787at2759"/>
<dbReference type="InterPro" id="IPR040911">
    <property type="entry name" value="Exostosin_GT47"/>
</dbReference>
<dbReference type="Gene3D" id="3.90.550.10">
    <property type="entry name" value="Spore Coat Polysaccharide Biosynthesis Protein SpsA, Chain A"/>
    <property type="match status" value="2"/>
</dbReference>
<dbReference type="EMBL" id="LR899707">
    <property type="protein sequence ID" value="CAD7241883.1"/>
    <property type="molecule type" value="Genomic_DNA"/>
</dbReference>
<evidence type="ECO:0000256" key="4">
    <source>
        <dbReference type="ARBA" id="ARBA00022676"/>
    </source>
</evidence>
<evidence type="ECO:0000256" key="9">
    <source>
        <dbReference type="ARBA" id="ARBA00022989"/>
    </source>
</evidence>
<keyword evidence="16" id="KW-1185">Reference proteome</keyword>